<evidence type="ECO:0000259" key="10">
    <source>
        <dbReference type="PROSITE" id="PS50057"/>
    </source>
</evidence>
<dbReference type="InterPro" id="IPR011993">
    <property type="entry name" value="PH-like_dom_sf"/>
</dbReference>
<dbReference type="InterPro" id="IPR014352">
    <property type="entry name" value="FERM/acyl-CoA-bd_prot_sf"/>
</dbReference>
<dbReference type="PROSITE" id="PS00661">
    <property type="entry name" value="FERM_2"/>
    <property type="match status" value="1"/>
</dbReference>
<keyword evidence="4" id="KW-1003">Cell membrane</keyword>
<evidence type="ECO:0000256" key="3">
    <source>
        <dbReference type="ARBA" id="ARBA00004413"/>
    </source>
</evidence>
<proteinExistence type="predicted"/>
<keyword evidence="8" id="KW-0175">Coiled coil</keyword>
<reference evidence="11 12" key="1">
    <citation type="submission" date="2013-11" db="EMBL/GenBank/DDBJ databases">
        <title>The Damaraland mole rat (Fukomys damarensis) genome and evolution of African mole rats.</title>
        <authorList>
            <person name="Gladyshev V.N."/>
            <person name="Fang X."/>
        </authorList>
    </citation>
    <scope>NUCLEOTIDE SEQUENCE [LARGE SCALE GENOMIC DNA]</scope>
    <source>
        <tissue evidence="11">Liver</tissue>
    </source>
</reference>
<dbReference type="SUPFAM" id="SSF48678">
    <property type="entry name" value="Moesin tail domain"/>
    <property type="match status" value="1"/>
</dbReference>
<keyword evidence="6" id="KW-0963">Cytoplasm</keyword>
<evidence type="ECO:0000256" key="4">
    <source>
        <dbReference type="ARBA" id="ARBA00022475"/>
    </source>
</evidence>
<feature type="domain" description="FERM" evidence="10">
    <location>
        <begin position="167"/>
        <end position="457"/>
    </location>
</feature>
<dbReference type="SUPFAM" id="SSF47240">
    <property type="entry name" value="Ferritin-like"/>
    <property type="match status" value="1"/>
</dbReference>
<dbReference type="InterPro" id="IPR000299">
    <property type="entry name" value="FERM_domain"/>
</dbReference>
<dbReference type="Gene3D" id="3.10.20.90">
    <property type="entry name" value="Phosphatidylinositol 3-kinase Catalytic Subunit, Chain A, domain 1"/>
    <property type="match status" value="1"/>
</dbReference>
<dbReference type="AlphaFoldDB" id="A0A091DL41"/>
<evidence type="ECO:0000313" key="12">
    <source>
        <dbReference type="Proteomes" id="UP000028990"/>
    </source>
</evidence>
<dbReference type="Pfam" id="PF00769">
    <property type="entry name" value="ERM_C"/>
    <property type="match status" value="1"/>
</dbReference>
<name>A0A091DL41_FUKDA</name>
<dbReference type="STRING" id="885580.ENSFDAP00000006312"/>
<feature type="compositionally biased region" description="Basic and acidic residues" evidence="9">
    <location>
        <begin position="470"/>
        <end position="501"/>
    </location>
</feature>
<comment type="subcellular location">
    <subcellularLocation>
        <location evidence="3">Cell membrane</location>
        <topology evidence="3">Peripheral membrane protein</topology>
        <orientation evidence="3">Cytoplasmic side</orientation>
    </subcellularLocation>
    <subcellularLocation>
        <location evidence="1">Cell projection</location>
        <location evidence="1">Microvillus</location>
    </subcellularLocation>
    <subcellularLocation>
        <location evidence="2">Cytoplasm</location>
        <location evidence="2">Cytoskeleton</location>
    </subcellularLocation>
</comment>
<evidence type="ECO:0000256" key="5">
    <source>
        <dbReference type="ARBA" id="ARBA00023136"/>
    </source>
</evidence>
<dbReference type="Gene3D" id="1.20.80.10">
    <property type="match status" value="1"/>
</dbReference>
<dbReference type="Proteomes" id="UP000028990">
    <property type="component" value="Unassembled WGS sequence"/>
</dbReference>
<dbReference type="InterPro" id="IPR046810">
    <property type="entry name" value="ERM_helical"/>
</dbReference>
<evidence type="ECO:0000256" key="9">
    <source>
        <dbReference type="SAM" id="MobiDB-lite"/>
    </source>
</evidence>
<dbReference type="InterPro" id="IPR041789">
    <property type="entry name" value="ERM_FERM_C"/>
</dbReference>
<evidence type="ECO:0000256" key="2">
    <source>
        <dbReference type="ARBA" id="ARBA00004245"/>
    </source>
</evidence>
<dbReference type="InterPro" id="IPR011174">
    <property type="entry name" value="ERM"/>
</dbReference>
<keyword evidence="6" id="KW-0206">Cytoskeleton</keyword>
<dbReference type="PRINTS" id="PR00935">
    <property type="entry name" value="BAND41"/>
</dbReference>
<organism evidence="11 12">
    <name type="scientific">Fukomys damarensis</name>
    <name type="common">Damaraland mole rat</name>
    <name type="synonym">Cryptomys damarensis</name>
    <dbReference type="NCBI Taxonomy" id="885580"/>
    <lineage>
        <taxon>Eukaryota</taxon>
        <taxon>Metazoa</taxon>
        <taxon>Chordata</taxon>
        <taxon>Craniata</taxon>
        <taxon>Vertebrata</taxon>
        <taxon>Euteleostomi</taxon>
        <taxon>Mammalia</taxon>
        <taxon>Eutheria</taxon>
        <taxon>Euarchontoglires</taxon>
        <taxon>Glires</taxon>
        <taxon>Rodentia</taxon>
        <taxon>Hystricomorpha</taxon>
        <taxon>Bathyergidae</taxon>
        <taxon>Fukomys</taxon>
    </lineage>
</organism>
<dbReference type="PROSITE" id="PS00660">
    <property type="entry name" value="FERM_1"/>
    <property type="match status" value="1"/>
</dbReference>
<dbReference type="Pfam" id="PF00373">
    <property type="entry name" value="FERM_M"/>
    <property type="match status" value="1"/>
</dbReference>
<evidence type="ECO:0000256" key="1">
    <source>
        <dbReference type="ARBA" id="ARBA00004105"/>
    </source>
</evidence>
<dbReference type="eggNOG" id="KOG3529">
    <property type="taxonomic scope" value="Eukaryota"/>
</dbReference>
<evidence type="ECO:0000256" key="6">
    <source>
        <dbReference type="ARBA" id="ARBA00023212"/>
    </source>
</evidence>
<dbReference type="SUPFAM" id="SSF47031">
    <property type="entry name" value="Second domain of FERM"/>
    <property type="match status" value="1"/>
</dbReference>
<gene>
    <name evidence="11" type="ORF">H920_05777</name>
</gene>
<dbReference type="PANTHER" id="PTHR23281">
    <property type="entry name" value="MERLIN/MOESIN/EZRIN/RADIXIN"/>
    <property type="match status" value="1"/>
</dbReference>
<dbReference type="CDD" id="cd17187">
    <property type="entry name" value="FERM_F1_ERM"/>
    <property type="match status" value="1"/>
</dbReference>
<dbReference type="SMART" id="SM01196">
    <property type="entry name" value="FERM_C"/>
    <property type="match status" value="1"/>
</dbReference>
<accession>A0A091DL41</accession>
<feature type="coiled-coil region" evidence="8">
    <location>
        <begin position="686"/>
        <end position="713"/>
    </location>
</feature>
<dbReference type="EMBL" id="KN122124">
    <property type="protein sequence ID" value="KFO32834.1"/>
    <property type="molecule type" value="Genomic_DNA"/>
</dbReference>
<dbReference type="InterPro" id="IPR035963">
    <property type="entry name" value="FERM_2"/>
</dbReference>
<dbReference type="InterPro" id="IPR019747">
    <property type="entry name" value="FERM_CS"/>
</dbReference>
<dbReference type="InterPro" id="IPR008954">
    <property type="entry name" value="Moesin_tail_sf"/>
</dbReference>
<dbReference type="InterPro" id="IPR009078">
    <property type="entry name" value="Ferritin-like_SF"/>
</dbReference>
<dbReference type="PRINTS" id="PR00661">
    <property type="entry name" value="ERMFAMILY"/>
</dbReference>
<dbReference type="GO" id="GO:0005886">
    <property type="term" value="C:plasma membrane"/>
    <property type="evidence" value="ECO:0007669"/>
    <property type="project" value="UniProtKB-SubCell"/>
</dbReference>
<dbReference type="GO" id="GO:0005902">
    <property type="term" value="C:microvillus"/>
    <property type="evidence" value="ECO:0007669"/>
    <property type="project" value="UniProtKB-SubCell"/>
</dbReference>
<feature type="region of interest" description="Disordered" evidence="9">
    <location>
        <begin position="468"/>
        <end position="501"/>
    </location>
</feature>
<protein>
    <submittedName>
        <fullName evidence="11">Ezrin</fullName>
    </submittedName>
</protein>
<keyword evidence="7" id="KW-0966">Cell projection</keyword>
<dbReference type="FunFam" id="1.20.80.10:FF:000002">
    <property type="entry name" value="radixin isoform X1"/>
    <property type="match status" value="1"/>
</dbReference>
<dbReference type="Gene3D" id="6.10.360.10">
    <property type="match status" value="1"/>
</dbReference>
<dbReference type="Pfam" id="PF09380">
    <property type="entry name" value="FERM_C"/>
    <property type="match status" value="1"/>
</dbReference>
<dbReference type="SUPFAM" id="SSF54236">
    <property type="entry name" value="Ubiquitin-like"/>
    <property type="match status" value="1"/>
</dbReference>
<dbReference type="PROSITE" id="PS50057">
    <property type="entry name" value="FERM_3"/>
    <property type="match status" value="1"/>
</dbReference>
<dbReference type="InterPro" id="IPR018979">
    <property type="entry name" value="FERM_N"/>
</dbReference>
<dbReference type="Gene3D" id="2.30.29.30">
    <property type="entry name" value="Pleckstrin-homology domain (PH domain)/Phosphotyrosine-binding domain (PTB)"/>
    <property type="match status" value="1"/>
</dbReference>
<dbReference type="InterPro" id="IPR019748">
    <property type="entry name" value="FERM_central"/>
</dbReference>
<dbReference type="InterPro" id="IPR019749">
    <property type="entry name" value="Band_41_domain"/>
</dbReference>
<dbReference type="FunFam" id="2.30.29.30:FF:000003">
    <property type="entry name" value="Radixin isoform 1"/>
    <property type="match status" value="1"/>
</dbReference>
<dbReference type="InterPro" id="IPR029071">
    <property type="entry name" value="Ubiquitin-like_domsf"/>
</dbReference>
<dbReference type="Pfam" id="PF20492">
    <property type="entry name" value="ERM_helical"/>
    <property type="match status" value="1"/>
</dbReference>
<dbReference type="InterPro" id="IPR012347">
    <property type="entry name" value="Ferritin-like"/>
</dbReference>
<evidence type="ECO:0000313" key="11">
    <source>
        <dbReference type="EMBL" id="KFO32834.1"/>
    </source>
</evidence>
<dbReference type="GO" id="GO:0005856">
    <property type="term" value="C:cytoskeleton"/>
    <property type="evidence" value="ECO:0007669"/>
    <property type="project" value="UniProtKB-SubCell"/>
</dbReference>
<dbReference type="FunFam" id="1.20.5.450:FF:000001">
    <property type="entry name" value="radixin isoform X2"/>
    <property type="match status" value="1"/>
</dbReference>
<keyword evidence="12" id="KW-1185">Reference proteome</keyword>
<dbReference type="Pfam" id="PF09379">
    <property type="entry name" value="FERM_N"/>
    <property type="match status" value="1"/>
</dbReference>
<dbReference type="SMART" id="SM00295">
    <property type="entry name" value="B41"/>
    <property type="match status" value="1"/>
</dbReference>
<dbReference type="CDD" id="cd13194">
    <property type="entry name" value="FERM_C_ERM"/>
    <property type="match status" value="1"/>
</dbReference>
<keyword evidence="5" id="KW-0472">Membrane</keyword>
<evidence type="ECO:0000256" key="7">
    <source>
        <dbReference type="ARBA" id="ARBA00023273"/>
    </source>
</evidence>
<dbReference type="Gene3D" id="1.20.5.450">
    <property type="match status" value="1"/>
</dbReference>
<dbReference type="InterPro" id="IPR000798">
    <property type="entry name" value="Ez/rad/moesin-like"/>
</dbReference>
<dbReference type="InterPro" id="IPR018980">
    <property type="entry name" value="FERM_PH-like_C"/>
</dbReference>
<dbReference type="CDD" id="cd14473">
    <property type="entry name" value="FERM_B-lobe"/>
    <property type="match status" value="1"/>
</dbReference>
<dbReference type="FunFam" id="3.10.20.90:FF:000013">
    <property type="entry name" value="radixin isoform X1"/>
    <property type="match status" value="1"/>
</dbReference>
<dbReference type="SUPFAM" id="SSF50729">
    <property type="entry name" value="PH domain-like"/>
    <property type="match status" value="1"/>
</dbReference>
<sequence length="748" mass="87699">MHQSLLKLHKLATEKNDPHLCDFIKTHDLDEQVKAIKQLGDWNLISLSCGKTAPYIGQKLRGDKAVLARKKWIGSRMSPHKGRRSPFGCLIPFSSPSTAEFPEIEATRPQQEPKMPKPFGRIGLEGTEVHACEVLMAGFPKYPEGMWLRLPPGNTHFLQRELEEEEINVRVTTMDAELEFAIQPNTTGKQLFDQVVKTIGLREVWYFGLQYVDNKGFPTWLKLDKKVSAQEVRKENPLQFKFRAKFYPEDVSEELIQDITQKLFFLQVKEGILSDEIYCPPETAVLLGSYAVQAKFGDYNKEAHKSGYLSSERLIPQRVMDQHKLTRDQWEERIQVWHAEHRGMLKDNAMLEYLKIAQDLEMYGINYFEIKNKKGTDLWLGVDALGLNIYEKDDKLTPKIGFPWSEIRNISFNDKKFVIKPIDKKAPDFVFYAPRLRINKRILQLCMGNHELYMRRRKPDTIEVQQMKAQAREEKHQKQLERQQLETEKKRRETVEREKEQMLREKEELMLRLQDYEEKTKKAEKELSDQIQRALQLEDERKRAQEEAERLEADRVAALQAKEELERQAADQIKSQEQLATELAEYTAKIALLEEARRRKENEVEEWQHRAREAQDDLVKTKEELHLVMTAPPPPPPPVYEPASYHVQENLQEEGAEPMGYSAELSSEGILDDRNEEKRITEAEKNERVQRQLLTLSNELSQARDENKRTHNDIIHNENMRQGRDKYKTLRQIRQGNTKQRIDEFEAM</sequence>
<evidence type="ECO:0000256" key="8">
    <source>
        <dbReference type="SAM" id="Coils"/>
    </source>
</evidence>
<dbReference type="GO" id="GO:0003779">
    <property type="term" value="F:actin binding"/>
    <property type="evidence" value="ECO:0007669"/>
    <property type="project" value="InterPro"/>
</dbReference>
<dbReference type="InterPro" id="IPR011259">
    <property type="entry name" value="ERM_C_dom"/>
</dbReference>
<dbReference type="Gene3D" id="1.20.1260.10">
    <property type="match status" value="1"/>
</dbReference>